<name>A0ABV0BPC2_9SPHI</name>
<sequence>MYLRYQLLSFLLIVCLCSFAVQKPKNYPQKSFHNLALRLDGHDNDVRTGMGVLRNEWTIEAWIKGDDRIWKEYEAIFGGGEYSDLNSCDNMPLVIKNGYLHSNGVGLTASEQLDDNWHHVAASCNGKSTFLYLDGKEVARKDTVVAILPGAIGLHEKKQSFGGLIDEVRIWSKAVPINVINKWKNRSVERTHPQFSALVGYYTFDDFKDVVSVNWVGKGHLSYHLRNGRSDYYGQLPMAYTVENTNVSFQNFNKKQQLFNAVVVQNEWDLEQGTVDGQLLKLRIVVQGDQKALSLDEIKLDLTQNSSLKDLNGIKLYYTGQYPKSNIKQPIFDGTQHLEKKMIFRNKNAKNKFYLKPGVNYFLVSATVQDKAEIGNQLGALITDFVLSGKKYKPEIKESKVKQFVTPKDKNNFVKVLQWNIWHGGVHLGKDKGRERIIDLIQTSNADIITMQEGYGAQDTIAKTLGFYLQTKSSKDNLALFSRYPIKKIQSSELFKSNPATIKLPNGRDIIVNGCWFRYAYRPEYTSGYQNFGMEPKTWVAEDAILSLVDVKNLLEKDVDPYVEAVDQPIIIGGDFNSYSHLDWTEKTKELHFGYGAVPFPTSKFMIENGFKDSFREINPDELGNQGGTFAPIYGQMPDARIDFIYYKGAIQAISSKVIRTSPEIDDVWASDHAAVMTIFETTLGKNINK</sequence>
<dbReference type="InterPro" id="IPR013320">
    <property type="entry name" value="ConA-like_dom_sf"/>
</dbReference>
<feature type="chain" id="PRO_5047142897" evidence="1">
    <location>
        <begin position="21"/>
        <end position="690"/>
    </location>
</feature>
<dbReference type="Gene3D" id="2.60.120.200">
    <property type="match status" value="1"/>
</dbReference>
<accession>A0ABV0BPC2</accession>
<dbReference type="Pfam" id="PF13385">
    <property type="entry name" value="Laminin_G_3"/>
    <property type="match status" value="1"/>
</dbReference>
<gene>
    <name evidence="4" type="ORF">ABE541_04050</name>
</gene>
<dbReference type="InterPro" id="IPR005135">
    <property type="entry name" value="Endo/exonuclease/phosphatase"/>
</dbReference>
<keyword evidence="1" id="KW-0732">Signal</keyword>
<dbReference type="InterPro" id="IPR036691">
    <property type="entry name" value="Endo/exonu/phosph_ase_sf"/>
</dbReference>
<feature type="domain" description="Endonuclease/exonuclease/phosphatase" evidence="2">
    <location>
        <begin position="417"/>
        <end position="673"/>
    </location>
</feature>
<dbReference type="EMBL" id="JBDJNQ010000001">
    <property type="protein sequence ID" value="MEN5376427.1"/>
    <property type="molecule type" value="Genomic_DNA"/>
</dbReference>
<keyword evidence="5" id="KW-1185">Reference proteome</keyword>
<organism evidence="4 5">
    <name type="scientific">Sphingobacterium kitahiroshimense</name>
    <dbReference type="NCBI Taxonomy" id="470446"/>
    <lineage>
        <taxon>Bacteria</taxon>
        <taxon>Pseudomonadati</taxon>
        <taxon>Bacteroidota</taxon>
        <taxon>Sphingobacteriia</taxon>
        <taxon>Sphingobacteriales</taxon>
        <taxon>Sphingobacteriaceae</taxon>
        <taxon>Sphingobacterium</taxon>
    </lineage>
</organism>
<protein>
    <submittedName>
        <fullName evidence="4">Endonuclease/exonuclease/phosphatase family protein</fullName>
    </submittedName>
</protein>
<dbReference type="PANTHER" id="PTHR41349">
    <property type="match status" value="1"/>
</dbReference>
<dbReference type="InterPro" id="IPR029456">
    <property type="entry name" value="Sialidase_N"/>
</dbReference>
<dbReference type="SUPFAM" id="SSF56219">
    <property type="entry name" value="DNase I-like"/>
    <property type="match status" value="1"/>
</dbReference>
<reference evidence="4 5" key="1">
    <citation type="submission" date="2024-04" db="EMBL/GenBank/DDBJ databases">
        <title>WGS of bacteria from Torrens River.</title>
        <authorList>
            <person name="Wyrsch E.R."/>
            <person name="Drigo B."/>
        </authorList>
    </citation>
    <scope>NUCLEOTIDE SEQUENCE [LARGE SCALE GENOMIC DNA]</scope>
    <source>
        <strain evidence="4 5">TWI391</strain>
    </source>
</reference>
<evidence type="ECO:0000313" key="5">
    <source>
        <dbReference type="Proteomes" id="UP001409291"/>
    </source>
</evidence>
<comment type="caution">
    <text evidence="4">The sequence shown here is derived from an EMBL/GenBank/DDBJ whole genome shotgun (WGS) entry which is preliminary data.</text>
</comment>
<feature type="domain" description="Sialidase N-terminal" evidence="3">
    <location>
        <begin position="262"/>
        <end position="391"/>
    </location>
</feature>
<dbReference type="Gene3D" id="3.60.10.10">
    <property type="entry name" value="Endonuclease/exonuclease/phosphatase"/>
    <property type="match status" value="1"/>
</dbReference>
<dbReference type="PANTHER" id="PTHR41349:SF1">
    <property type="entry name" value="PROTEIN CBG08683"/>
    <property type="match status" value="1"/>
</dbReference>
<dbReference type="Pfam" id="PF14873">
    <property type="entry name" value="BNR_assoc_N"/>
    <property type="match status" value="1"/>
</dbReference>
<dbReference type="Proteomes" id="UP001409291">
    <property type="component" value="Unassembled WGS sequence"/>
</dbReference>
<evidence type="ECO:0000259" key="3">
    <source>
        <dbReference type="Pfam" id="PF14873"/>
    </source>
</evidence>
<dbReference type="Pfam" id="PF03372">
    <property type="entry name" value="Exo_endo_phos"/>
    <property type="match status" value="1"/>
</dbReference>
<dbReference type="Gene3D" id="2.60.40.1290">
    <property type="match status" value="1"/>
</dbReference>
<keyword evidence="4" id="KW-0255">Endonuclease</keyword>
<evidence type="ECO:0000259" key="2">
    <source>
        <dbReference type="Pfam" id="PF03372"/>
    </source>
</evidence>
<proteinExistence type="predicted"/>
<evidence type="ECO:0000313" key="4">
    <source>
        <dbReference type="EMBL" id="MEN5376427.1"/>
    </source>
</evidence>
<evidence type="ECO:0000256" key="1">
    <source>
        <dbReference type="SAM" id="SignalP"/>
    </source>
</evidence>
<dbReference type="SUPFAM" id="SSF49899">
    <property type="entry name" value="Concanavalin A-like lectins/glucanases"/>
    <property type="match status" value="1"/>
</dbReference>
<feature type="signal peptide" evidence="1">
    <location>
        <begin position="1"/>
        <end position="20"/>
    </location>
</feature>
<dbReference type="RefSeq" id="WP_346580678.1">
    <property type="nucleotide sequence ID" value="NZ_JBDJLH010000001.1"/>
</dbReference>
<dbReference type="GO" id="GO:0004519">
    <property type="term" value="F:endonuclease activity"/>
    <property type="evidence" value="ECO:0007669"/>
    <property type="project" value="UniProtKB-KW"/>
</dbReference>
<keyword evidence="4" id="KW-0378">Hydrolase</keyword>
<keyword evidence="4" id="KW-0540">Nuclease</keyword>